<evidence type="ECO:0000313" key="2">
    <source>
        <dbReference type="EMBL" id="KAF8568870.1"/>
    </source>
</evidence>
<organism evidence="2 3">
    <name type="scientific">Paragonimus westermani</name>
    <dbReference type="NCBI Taxonomy" id="34504"/>
    <lineage>
        <taxon>Eukaryota</taxon>
        <taxon>Metazoa</taxon>
        <taxon>Spiralia</taxon>
        <taxon>Lophotrochozoa</taxon>
        <taxon>Platyhelminthes</taxon>
        <taxon>Trematoda</taxon>
        <taxon>Digenea</taxon>
        <taxon>Plagiorchiida</taxon>
        <taxon>Troglotremata</taxon>
        <taxon>Troglotrematidae</taxon>
        <taxon>Paragonimus</taxon>
    </lineage>
</organism>
<dbReference type="Proteomes" id="UP000699462">
    <property type="component" value="Unassembled WGS sequence"/>
</dbReference>
<dbReference type="OrthoDB" id="6273853at2759"/>
<proteinExistence type="predicted"/>
<feature type="compositionally biased region" description="Basic residues" evidence="1">
    <location>
        <begin position="387"/>
        <end position="401"/>
    </location>
</feature>
<feature type="region of interest" description="Disordered" evidence="1">
    <location>
        <begin position="352"/>
        <end position="434"/>
    </location>
</feature>
<dbReference type="AlphaFoldDB" id="A0A8T0DML7"/>
<evidence type="ECO:0000313" key="3">
    <source>
        <dbReference type="Proteomes" id="UP000699462"/>
    </source>
</evidence>
<dbReference type="EMBL" id="JTDF01002367">
    <property type="protein sequence ID" value="KAF8568870.1"/>
    <property type="molecule type" value="Genomic_DNA"/>
</dbReference>
<protein>
    <submittedName>
        <fullName evidence="2">Uncharacterized protein</fullName>
    </submittedName>
</protein>
<gene>
    <name evidence="2" type="ORF">P879_02297</name>
</gene>
<feature type="compositionally biased region" description="Basic residues" evidence="1">
    <location>
        <begin position="408"/>
        <end position="434"/>
    </location>
</feature>
<keyword evidence="3" id="KW-1185">Reference proteome</keyword>
<reference evidence="2 3" key="1">
    <citation type="submission" date="2019-07" db="EMBL/GenBank/DDBJ databases">
        <title>Annotation for the trematode Paragonimus westermani.</title>
        <authorList>
            <person name="Choi Y.-J."/>
        </authorList>
    </citation>
    <scope>NUCLEOTIDE SEQUENCE [LARGE SCALE GENOMIC DNA]</scope>
    <source>
        <strain evidence="2">180907_Pwestermani</strain>
    </source>
</reference>
<feature type="compositionally biased region" description="Basic and acidic residues" evidence="1">
    <location>
        <begin position="352"/>
        <end position="381"/>
    </location>
</feature>
<accession>A0A8T0DML7</accession>
<evidence type="ECO:0000256" key="1">
    <source>
        <dbReference type="SAM" id="MobiDB-lite"/>
    </source>
</evidence>
<comment type="caution">
    <text evidence="2">The sequence shown here is derived from an EMBL/GenBank/DDBJ whole genome shotgun (WGS) entry which is preliminary data.</text>
</comment>
<name>A0A8T0DML7_9TREM</name>
<sequence length="434" mass="49878">MSQLANSIDITVKYKHLKSPAVPSCLSICGDEILARVRSGQLRMVPSCWSSMVQNASQLRNNKMDEVQDLLDILSVEKRQAVDSRDESHRMPEYIVIPTHKIFAALWEFLIQCQQSLCTRLIYPASGWIIMGPMYSDNFDNVHDAHYVKEVRQFVESLRDHAPIRKDMLCYIMSILTELVRDVVDHCRDEPAWASLVRYHIAHQFGPILFKLQCEKCKVVVTEQARTCDYCTVITHYLQRPFLVDITDRLLRHTSVEFWKSVMTTNNQRAGNATTTTTATTVDTEQIHLDIMNFLVRQKTYDKNSLLMTRPRPSLTAFQPTQSAMCATQSSKEMRFSSPVLDASLMEQHKITDLKPEVKGKRDTKVEHWEKIGRGKSDKKSKQPPVYKRRASKSRSRKLVNHKSVSARPKKKSHSKGGHSSRKQSSLKRRTTAN</sequence>